<protein>
    <submittedName>
        <fullName evidence="2">Uncharacterized protein</fullName>
    </submittedName>
</protein>
<dbReference type="STRING" id="1330018.A0A167QYH9"/>
<feature type="transmembrane region" description="Helical" evidence="1">
    <location>
        <begin position="264"/>
        <end position="284"/>
    </location>
</feature>
<feature type="transmembrane region" description="Helical" evidence="1">
    <location>
        <begin position="227"/>
        <end position="244"/>
    </location>
</feature>
<gene>
    <name evidence="2" type="ORF">CALVIDRAFT_595203</name>
</gene>
<dbReference type="OrthoDB" id="3351993at2759"/>
<name>A0A167QYH9_CALVF</name>
<proteinExistence type="predicted"/>
<sequence>MNSTVFNCSSVNTFPTNPDITGIGVRISLYISTLIGFLMAFFFPHDLDSYRDSARASLVMSTSMIIAALYARYTQLGISLIDAQIVTMFVTAITACYYSVSKYDFGFTTRVAVRLHLILSAVFGILVYYDVDHFGGAGYQPQCFPNEDFLFVIFSHTISATNQGLRIFALLLYSAVLGEFIWDGRKRFTISVLRSIIFMSEETFGKALLLIAQHIAAGRLGGEKKGLPRRASIGGIVIIIYLIVTVEQMIKWNGLDAGNVLDQFTFGQTIAVVMLADQISKLILKFVRRWKGEEEI</sequence>
<dbReference type="Proteomes" id="UP000076738">
    <property type="component" value="Unassembled WGS sequence"/>
</dbReference>
<evidence type="ECO:0000313" key="3">
    <source>
        <dbReference type="Proteomes" id="UP000076738"/>
    </source>
</evidence>
<dbReference type="EMBL" id="KV417269">
    <property type="protein sequence ID" value="KZP00381.1"/>
    <property type="molecule type" value="Genomic_DNA"/>
</dbReference>
<accession>A0A167QYH9</accession>
<dbReference type="AlphaFoldDB" id="A0A167QYH9"/>
<feature type="transmembrane region" description="Helical" evidence="1">
    <location>
        <begin position="20"/>
        <end position="43"/>
    </location>
</feature>
<feature type="transmembrane region" description="Helical" evidence="1">
    <location>
        <begin position="112"/>
        <end position="129"/>
    </location>
</feature>
<keyword evidence="1" id="KW-0812">Transmembrane</keyword>
<feature type="transmembrane region" description="Helical" evidence="1">
    <location>
        <begin position="164"/>
        <end position="182"/>
    </location>
</feature>
<keyword evidence="1" id="KW-1133">Transmembrane helix</keyword>
<organism evidence="2 3">
    <name type="scientific">Calocera viscosa (strain TUFC12733)</name>
    <dbReference type="NCBI Taxonomy" id="1330018"/>
    <lineage>
        <taxon>Eukaryota</taxon>
        <taxon>Fungi</taxon>
        <taxon>Dikarya</taxon>
        <taxon>Basidiomycota</taxon>
        <taxon>Agaricomycotina</taxon>
        <taxon>Dacrymycetes</taxon>
        <taxon>Dacrymycetales</taxon>
        <taxon>Dacrymycetaceae</taxon>
        <taxon>Calocera</taxon>
    </lineage>
</organism>
<feature type="transmembrane region" description="Helical" evidence="1">
    <location>
        <begin position="79"/>
        <end position="100"/>
    </location>
</feature>
<evidence type="ECO:0000313" key="2">
    <source>
        <dbReference type="EMBL" id="KZP00381.1"/>
    </source>
</evidence>
<evidence type="ECO:0000256" key="1">
    <source>
        <dbReference type="SAM" id="Phobius"/>
    </source>
</evidence>
<reference evidence="2 3" key="1">
    <citation type="journal article" date="2016" name="Mol. Biol. Evol.">
        <title>Comparative Genomics of Early-Diverging Mushroom-Forming Fungi Provides Insights into the Origins of Lignocellulose Decay Capabilities.</title>
        <authorList>
            <person name="Nagy L.G."/>
            <person name="Riley R."/>
            <person name="Tritt A."/>
            <person name="Adam C."/>
            <person name="Daum C."/>
            <person name="Floudas D."/>
            <person name="Sun H."/>
            <person name="Yadav J.S."/>
            <person name="Pangilinan J."/>
            <person name="Larsson K.H."/>
            <person name="Matsuura K."/>
            <person name="Barry K."/>
            <person name="Labutti K."/>
            <person name="Kuo R."/>
            <person name="Ohm R.A."/>
            <person name="Bhattacharya S.S."/>
            <person name="Shirouzu T."/>
            <person name="Yoshinaga Y."/>
            <person name="Martin F.M."/>
            <person name="Grigoriev I.V."/>
            <person name="Hibbett D.S."/>
        </authorList>
    </citation>
    <scope>NUCLEOTIDE SEQUENCE [LARGE SCALE GENOMIC DNA]</scope>
    <source>
        <strain evidence="2 3">TUFC12733</strain>
    </source>
</reference>
<keyword evidence="3" id="KW-1185">Reference proteome</keyword>
<feature type="transmembrane region" description="Helical" evidence="1">
    <location>
        <begin position="55"/>
        <end position="73"/>
    </location>
</feature>
<keyword evidence="1" id="KW-0472">Membrane</keyword>